<dbReference type="AlphaFoldDB" id="A0A2W5NQS2"/>
<evidence type="ECO:0000313" key="1">
    <source>
        <dbReference type="EMBL" id="PZQ55871.1"/>
    </source>
</evidence>
<proteinExistence type="predicted"/>
<organism evidence="1 2">
    <name type="scientific">Novosphingobium pentaromativorans</name>
    <dbReference type="NCBI Taxonomy" id="205844"/>
    <lineage>
        <taxon>Bacteria</taxon>
        <taxon>Pseudomonadati</taxon>
        <taxon>Pseudomonadota</taxon>
        <taxon>Alphaproteobacteria</taxon>
        <taxon>Sphingomonadales</taxon>
        <taxon>Sphingomonadaceae</taxon>
        <taxon>Novosphingobium</taxon>
    </lineage>
</organism>
<name>A0A2W5NQS2_9SPHN</name>
<protein>
    <submittedName>
        <fullName evidence="1">Uncharacterized protein</fullName>
    </submittedName>
</protein>
<sequence>MIGKWFKRGTPNSLSQPHISWPNLPKHGFITGRSADVSDLDQGHAVFVQQTDAVSAEPYPIAIPQYAFWKDETGSTVPVIVVQAEHHIVAPEGEPILGLRTLDGENIVASGVEVELLGPDRPI</sequence>
<accession>A0A2W5NQS2</accession>
<comment type="caution">
    <text evidence="1">The sequence shown here is derived from an EMBL/GenBank/DDBJ whole genome shotgun (WGS) entry which is preliminary data.</text>
</comment>
<gene>
    <name evidence="1" type="ORF">DI555_07610</name>
</gene>
<dbReference type="EMBL" id="QFPX01000005">
    <property type="protein sequence ID" value="PZQ55871.1"/>
    <property type="molecule type" value="Genomic_DNA"/>
</dbReference>
<reference evidence="1 2" key="1">
    <citation type="submission" date="2017-08" db="EMBL/GenBank/DDBJ databases">
        <title>Infants hospitalized years apart are colonized by the same room-sourced microbial strains.</title>
        <authorList>
            <person name="Brooks B."/>
            <person name="Olm M.R."/>
            <person name="Firek B.A."/>
            <person name="Baker R."/>
            <person name="Thomas B.C."/>
            <person name="Morowitz M.J."/>
            <person name="Banfield J.F."/>
        </authorList>
    </citation>
    <scope>NUCLEOTIDE SEQUENCE [LARGE SCALE GENOMIC DNA]</scope>
    <source>
        <strain evidence="1">S2_005_002_R2_33</strain>
    </source>
</reference>
<evidence type="ECO:0000313" key="2">
    <source>
        <dbReference type="Proteomes" id="UP000249082"/>
    </source>
</evidence>
<dbReference type="Proteomes" id="UP000249082">
    <property type="component" value="Unassembled WGS sequence"/>
</dbReference>